<dbReference type="NCBIfam" id="TIGR00357">
    <property type="entry name" value="peptide-methionine (R)-S-oxide reductase MsrB"/>
    <property type="match status" value="1"/>
</dbReference>
<name>A0ABS9IJV6_9FLAO</name>
<dbReference type="PANTHER" id="PTHR10173:SF57">
    <property type="entry name" value="PEPTIDE-METHIONINE (R)-S-OXIDE REDUCTASE"/>
    <property type="match status" value="1"/>
</dbReference>
<evidence type="ECO:0000256" key="2">
    <source>
        <dbReference type="ARBA" id="ARBA00023002"/>
    </source>
</evidence>
<dbReference type="Pfam" id="PF01641">
    <property type="entry name" value="SelR"/>
    <property type="match status" value="1"/>
</dbReference>
<evidence type="ECO:0000313" key="6">
    <source>
        <dbReference type="Proteomes" id="UP001200022"/>
    </source>
</evidence>
<dbReference type="PANTHER" id="PTHR10173">
    <property type="entry name" value="METHIONINE SULFOXIDE REDUCTASE"/>
    <property type="match status" value="1"/>
</dbReference>
<dbReference type="InterPro" id="IPR011057">
    <property type="entry name" value="Mss4-like_sf"/>
</dbReference>
<gene>
    <name evidence="5" type="primary">msrB</name>
    <name evidence="5" type="ORF">L3X39_09525</name>
</gene>
<comment type="catalytic activity">
    <reaction evidence="3">
        <text>L-methionyl-[protein] + [thioredoxin]-disulfide + H2O = L-methionyl-(R)-S-oxide-[protein] + [thioredoxin]-dithiol</text>
        <dbReference type="Rhea" id="RHEA:24164"/>
        <dbReference type="Rhea" id="RHEA-COMP:10698"/>
        <dbReference type="Rhea" id="RHEA-COMP:10700"/>
        <dbReference type="Rhea" id="RHEA-COMP:12313"/>
        <dbReference type="Rhea" id="RHEA-COMP:12314"/>
        <dbReference type="ChEBI" id="CHEBI:15377"/>
        <dbReference type="ChEBI" id="CHEBI:16044"/>
        <dbReference type="ChEBI" id="CHEBI:29950"/>
        <dbReference type="ChEBI" id="CHEBI:45764"/>
        <dbReference type="ChEBI" id="CHEBI:50058"/>
        <dbReference type="EC" id="1.8.4.12"/>
    </reaction>
</comment>
<evidence type="ECO:0000259" key="4">
    <source>
        <dbReference type="PROSITE" id="PS51790"/>
    </source>
</evidence>
<dbReference type="PROSITE" id="PS51790">
    <property type="entry name" value="MSRB"/>
    <property type="match status" value="1"/>
</dbReference>
<evidence type="ECO:0000256" key="1">
    <source>
        <dbReference type="ARBA" id="ARBA00012499"/>
    </source>
</evidence>
<dbReference type="RefSeq" id="WP_237231553.1">
    <property type="nucleotide sequence ID" value="NZ_JAKKDV010000003.1"/>
</dbReference>
<dbReference type="GO" id="GO:0033743">
    <property type="term" value="F:peptide-methionine (R)-S-oxide reductase activity"/>
    <property type="evidence" value="ECO:0007669"/>
    <property type="project" value="UniProtKB-EC"/>
</dbReference>
<dbReference type="InterPro" id="IPR002579">
    <property type="entry name" value="Met_Sox_Rdtase_MsrB_dom"/>
</dbReference>
<reference evidence="5 6" key="1">
    <citation type="submission" date="2022-01" db="EMBL/GenBank/DDBJ databases">
        <title>Draft genome sequence of Sabulilitoribacter multivorans KCTC 32326.</title>
        <authorList>
            <person name="Oh J.-S."/>
        </authorList>
    </citation>
    <scope>NUCLEOTIDE SEQUENCE [LARGE SCALE GENOMIC DNA]</scope>
    <source>
        <strain evidence="5 6">M-M16</strain>
    </source>
</reference>
<evidence type="ECO:0000313" key="5">
    <source>
        <dbReference type="EMBL" id="MCF7560874.1"/>
    </source>
</evidence>
<organism evidence="5 6">
    <name type="scientific">Flaviramulus multivorans</name>
    <dbReference type="NCBI Taxonomy" id="1304750"/>
    <lineage>
        <taxon>Bacteria</taxon>
        <taxon>Pseudomonadati</taxon>
        <taxon>Bacteroidota</taxon>
        <taxon>Flavobacteriia</taxon>
        <taxon>Flavobacteriales</taxon>
        <taxon>Flavobacteriaceae</taxon>
        <taxon>Flaviramulus</taxon>
    </lineage>
</organism>
<accession>A0ABS9IJV6</accession>
<dbReference type="EMBL" id="JAKKDV010000003">
    <property type="protein sequence ID" value="MCF7560874.1"/>
    <property type="molecule type" value="Genomic_DNA"/>
</dbReference>
<feature type="domain" description="MsrB" evidence="4">
    <location>
        <begin position="34"/>
        <end position="156"/>
    </location>
</feature>
<dbReference type="Proteomes" id="UP001200022">
    <property type="component" value="Unassembled WGS sequence"/>
</dbReference>
<dbReference type="EC" id="1.8.4.12" evidence="1"/>
<dbReference type="Gene3D" id="2.170.150.20">
    <property type="entry name" value="Peptide methionine sulfoxide reductase"/>
    <property type="match status" value="1"/>
</dbReference>
<keyword evidence="2 5" id="KW-0560">Oxidoreductase</keyword>
<comment type="caution">
    <text evidence="5">The sequence shown here is derived from an EMBL/GenBank/DDBJ whole genome shotgun (WGS) entry which is preliminary data.</text>
</comment>
<sequence length="157" mass="17617">MKNLLIALITLLVFNCKGNTQTESNETYKISKTEAEWKGQLSDMEFYVLRKAGTERPFSSSLNKNYNKGIYICVACETPLFKSENKFDSGTGWPSFDREIKGNVAFSTDYDLGYARTEEHCANCGGHLGHVFNDGPKETTGKRHCINGVALKFIPKE</sequence>
<evidence type="ECO:0000256" key="3">
    <source>
        <dbReference type="ARBA" id="ARBA00048488"/>
    </source>
</evidence>
<protein>
    <recommendedName>
        <fullName evidence="1">peptide-methionine (R)-S-oxide reductase</fullName>
        <ecNumber evidence="1">1.8.4.12</ecNumber>
    </recommendedName>
</protein>
<keyword evidence="6" id="KW-1185">Reference proteome</keyword>
<dbReference type="InterPro" id="IPR028427">
    <property type="entry name" value="Met_Sox_Rdtase_MsrB"/>
</dbReference>
<proteinExistence type="predicted"/>
<dbReference type="SUPFAM" id="SSF51316">
    <property type="entry name" value="Mss4-like"/>
    <property type="match status" value="1"/>
</dbReference>